<feature type="domain" description="DSBA-like thioredoxin" evidence="1">
    <location>
        <begin position="113"/>
        <end position="202"/>
    </location>
</feature>
<name>B1ZME5_OPITP</name>
<dbReference type="KEGG" id="ote:Oter_0107"/>
<dbReference type="SUPFAM" id="SSF52833">
    <property type="entry name" value="Thioredoxin-like"/>
    <property type="match status" value="1"/>
</dbReference>
<dbReference type="GO" id="GO:0016491">
    <property type="term" value="F:oxidoreductase activity"/>
    <property type="evidence" value="ECO:0007669"/>
    <property type="project" value="InterPro"/>
</dbReference>
<dbReference type="Gene3D" id="3.40.30.10">
    <property type="entry name" value="Glutaredoxin"/>
    <property type="match status" value="1"/>
</dbReference>
<dbReference type="InterPro" id="IPR001853">
    <property type="entry name" value="DSBA-like_thioredoxin_dom"/>
</dbReference>
<dbReference type="EMBL" id="CP001032">
    <property type="protein sequence ID" value="ACB73398.1"/>
    <property type="molecule type" value="Genomic_DNA"/>
</dbReference>
<organism evidence="2 3">
    <name type="scientific">Opitutus terrae (strain DSM 11246 / JCM 15787 / PB90-1)</name>
    <dbReference type="NCBI Taxonomy" id="452637"/>
    <lineage>
        <taxon>Bacteria</taxon>
        <taxon>Pseudomonadati</taxon>
        <taxon>Verrucomicrobiota</taxon>
        <taxon>Opitutia</taxon>
        <taxon>Opitutales</taxon>
        <taxon>Opitutaceae</taxon>
        <taxon>Opitutus</taxon>
    </lineage>
</organism>
<dbReference type="Pfam" id="PF01323">
    <property type="entry name" value="DSBA"/>
    <property type="match status" value="1"/>
</dbReference>
<dbReference type="STRING" id="452637.Oter_0107"/>
<reference evidence="2 3" key="1">
    <citation type="journal article" date="2011" name="J. Bacteriol.">
        <title>Genome sequence of the verrucomicrobium Opitutus terrae PB90-1, an abundant inhabitant of rice paddy soil ecosystems.</title>
        <authorList>
            <person name="van Passel M.W."/>
            <person name="Kant R."/>
            <person name="Palva A."/>
            <person name="Copeland A."/>
            <person name="Lucas S."/>
            <person name="Lapidus A."/>
            <person name="Glavina del Rio T."/>
            <person name="Pitluck S."/>
            <person name="Goltsman E."/>
            <person name="Clum A."/>
            <person name="Sun H."/>
            <person name="Schmutz J."/>
            <person name="Larimer F.W."/>
            <person name="Land M.L."/>
            <person name="Hauser L."/>
            <person name="Kyrpides N."/>
            <person name="Mikhailova N."/>
            <person name="Richardson P.P."/>
            <person name="Janssen P.H."/>
            <person name="de Vos W.M."/>
            <person name="Smidt H."/>
        </authorList>
    </citation>
    <scope>NUCLEOTIDE SEQUENCE [LARGE SCALE GENOMIC DNA]</scope>
    <source>
        <strain evidence="3">DSM 11246 / JCM 15787 / PB90-1</strain>
    </source>
</reference>
<proteinExistence type="predicted"/>
<evidence type="ECO:0000259" key="1">
    <source>
        <dbReference type="Pfam" id="PF01323"/>
    </source>
</evidence>
<gene>
    <name evidence="2" type="ordered locus">Oter_0107</name>
</gene>
<dbReference type="Proteomes" id="UP000007013">
    <property type="component" value="Chromosome"/>
</dbReference>
<dbReference type="InterPro" id="IPR036249">
    <property type="entry name" value="Thioredoxin-like_sf"/>
</dbReference>
<dbReference type="AlphaFoldDB" id="B1ZME5"/>
<dbReference type="eggNOG" id="COG2761">
    <property type="taxonomic scope" value="Bacteria"/>
</dbReference>
<keyword evidence="3" id="KW-1185">Reference proteome</keyword>
<dbReference type="HOGENOM" id="CLU_1213825_0_0_0"/>
<sequence>MRGHARLARVKITYYFEVLSSWCHWVEPTWAELKRRYTGRAEFEWKIALMDPSGFPVSRQQCEWFYRRSGGTVMRSTYMLNPGWLEPERQGRYEAPNWVAEAGRDFGFAGDELRLALANAAMRDGRKIGDLAEAVAVAAAATHVDPQKLRARAESPEVQARVAASTQEFHAHQINQRPAFVLTDKIGDKAVFSGLVQLEPLVATIDAMLSDTAAYAAHAAHFGPVPVR</sequence>
<evidence type="ECO:0000313" key="2">
    <source>
        <dbReference type="EMBL" id="ACB73398.1"/>
    </source>
</evidence>
<evidence type="ECO:0000313" key="3">
    <source>
        <dbReference type="Proteomes" id="UP000007013"/>
    </source>
</evidence>
<protein>
    <recommendedName>
        <fullName evidence="1">DSBA-like thioredoxin domain-containing protein</fullName>
    </recommendedName>
</protein>
<accession>B1ZME5</accession>